<sequence>MGQRGIQSRAPDRERAGLAARRLDRAAEPDRLPPVILWRTRRKRLFTYGNRRNRAMNSIIYIIGLVVVVLFILSFLGLR</sequence>
<keyword evidence="1" id="KW-1133">Transmembrane helix</keyword>
<evidence type="ECO:0000256" key="1">
    <source>
        <dbReference type="SAM" id="Phobius"/>
    </source>
</evidence>
<gene>
    <name evidence="2" type="ORF">A7A09_014690</name>
</gene>
<keyword evidence="1" id="KW-0812">Transmembrane</keyword>
<reference evidence="2" key="1">
    <citation type="submission" date="2018-05" db="EMBL/GenBank/DDBJ databases">
        <title>Reclassification of Methylarcula marina and Methylarcula terricola as Paracoccus methylarcula sp.nov., comb.nov. and Paracoccus terricola comb.nov.</title>
        <authorList>
            <person name="Shmareva M.N."/>
            <person name="Doronina N.V."/>
            <person name="Vasilenko O.V."/>
            <person name="Tarlachkov S.V."/>
            <person name="Trotsenko Y.A."/>
        </authorList>
    </citation>
    <scope>NUCLEOTIDE SEQUENCE [LARGE SCALE GENOMIC DNA]</scope>
    <source>
        <strain evidence="2">VKM B-2159</strain>
    </source>
</reference>
<accession>A0A3R7LNV0</accession>
<proteinExistence type="predicted"/>
<keyword evidence="3" id="KW-1185">Reference proteome</keyword>
<dbReference type="Proteomes" id="UP000238137">
    <property type="component" value="Unassembled WGS sequence"/>
</dbReference>
<evidence type="ECO:0000313" key="3">
    <source>
        <dbReference type="Proteomes" id="UP000238137"/>
    </source>
</evidence>
<protein>
    <submittedName>
        <fullName evidence="2">Uncharacterized protein</fullName>
    </submittedName>
</protein>
<dbReference type="EMBL" id="PXNQ02000009">
    <property type="protein sequence ID" value="RNF33730.1"/>
    <property type="molecule type" value="Genomic_DNA"/>
</dbReference>
<feature type="transmembrane region" description="Helical" evidence="1">
    <location>
        <begin position="59"/>
        <end position="78"/>
    </location>
</feature>
<organism evidence="2 3">
    <name type="scientific">Paracoccus methylarcula</name>
    <dbReference type="NCBI Taxonomy" id="72022"/>
    <lineage>
        <taxon>Bacteria</taxon>
        <taxon>Pseudomonadati</taxon>
        <taxon>Pseudomonadota</taxon>
        <taxon>Alphaproteobacteria</taxon>
        <taxon>Rhodobacterales</taxon>
        <taxon>Paracoccaceae</taxon>
        <taxon>Paracoccus</taxon>
    </lineage>
</organism>
<comment type="caution">
    <text evidence="2">The sequence shown here is derived from an EMBL/GenBank/DDBJ whole genome shotgun (WGS) entry which is preliminary data.</text>
</comment>
<keyword evidence="1" id="KW-0472">Membrane</keyword>
<dbReference type="AlphaFoldDB" id="A0A3R7LNV0"/>
<evidence type="ECO:0000313" key="2">
    <source>
        <dbReference type="EMBL" id="RNF33730.1"/>
    </source>
</evidence>
<name>A0A3R7LNV0_9RHOB</name>